<dbReference type="AlphaFoldDB" id="A0A316UE40"/>
<evidence type="ECO:0000256" key="2">
    <source>
        <dbReference type="SAM" id="SignalP"/>
    </source>
</evidence>
<dbReference type="InterPro" id="IPR013940">
    <property type="entry name" value="Spo22/ZIP4/TEX11"/>
</dbReference>
<evidence type="ECO:0000256" key="1">
    <source>
        <dbReference type="ARBA" id="ARBA00023254"/>
    </source>
</evidence>
<keyword evidence="4" id="KW-1185">Reference proteome</keyword>
<evidence type="ECO:0008006" key="5">
    <source>
        <dbReference type="Google" id="ProtNLM"/>
    </source>
</evidence>
<dbReference type="Pfam" id="PF08631">
    <property type="entry name" value="SPO22"/>
    <property type="match status" value="1"/>
</dbReference>
<proteinExistence type="predicted"/>
<evidence type="ECO:0000313" key="3">
    <source>
        <dbReference type="EMBL" id="PWN23537.1"/>
    </source>
</evidence>
<dbReference type="STRING" id="1684307.A0A316UE40"/>
<dbReference type="GeneID" id="37011356"/>
<gene>
    <name evidence="3" type="ORF">BCV69DRAFT_1917</name>
</gene>
<dbReference type="Proteomes" id="UP000245942">
    <property type="component" value="Unassembled WGS sequence"/>
</dbReference>
<dbReference type="PANTHER" id="PTHR40375">
    <property type="entry name" value="SPORULATION-SPECIFIC PROTEIN 22"/>
    <property type="match status" value="1"/>
</dbReference>
<sequence length="761" mass="84129">MSLLMLLKFGLILALADHLQVHQLCQTCVTYGEHLLGDALKSNTSSAAAEKLLLRSTDWLRKSLKLLERAEQGSLPHFAELQARALRRLARSFFELGSKEGCPTKSDALASAEAALGELISFYRQRSSAAGQDANLLLLRVDILHKRDAPLRTLLEAVRDLLTSKSLEAAAVDRLLAIVRARGSQLEFVREAVKLLLQRLVQDTASPTAPDTITRVVLTLALVSKSAASVPVLRDTLDLLEQLDFHISRDGGLAIQMLCWRHGEGLQGRSAEPDHLLAASFYEIAMHPMFKKMDKNVARTARKVALCYLEAGRPEAAQQALHACPPHLADDALNHYINFDIAVRMRREDDAFAALQALLGSPNFRSVMLPTVVQVAQEARFERVVYHAMRSISEQAQVDASIGREVDAVVLTRSLVKHSLPQDGLSYDQATAEIVIEHLENNLSALKKRAELDPTDARACKEAEWSYRTAFNAALLMCDVVDSLTAAKAFDLALALAQCRETLTAQPADKQIHSTKLWSSLPSLVARSAVARRGDLDERETRFLWLQCRTSAADTWSLLKSAREVAVSEDAESSAEWTLMVLEYEAMSRLDDWTGAAKALQTALENKRAPVKVVETMADIAWGSKSCTAQHLQEVLTAAFEKMKEEISNEPDTHRLARWLRALLATLLCQPHSNGSSSTPYATALEHLQFIAHRLGKKEVAQMYPPDEKAWLLSTAWDAGIELYHLGEYTSAKTFCEVALSLGQREACSPVTLGQMNVQYA</sequence>
<dbReference type="InterPro" id="IPR039057">
    <property type="entry name" value="Spo22/ZIP4"/>
</dbReference>
<dbReference type="EMBL" id="KZ819321">
    <property type="protein sequence ID" value="PWN23537.1"/>
    <property type="molecule type" value="Genomic_DNA"/>
</dbReference>
<dbReference type="RefSeq" id="XP_025350697.1">
    <property type="nucleotide sequence ID" value="XM_025489622.1"/>
</dbReference>
<accession>A0A316UE40</accession>
<dbReference type="GO" id="GO:0051321">
    <property type="term" value="P:meiotic cell cycle"/>
    <property type="evidence" value="ECO:0007669"/>
    <property type="project" value="UniProtKB-KW"/>
</dbReference>
<keyword evidence="2" id="KW-0732">Signal</keyword>
<protein>
    <recommendedName>
        <fullName evidence="5">Protein ZIP4 homolog</fullName>
    </recommendedName>
</protein>
<feature type="chain" id="PRO_5016311928" description="Protein ZIP4 homolog" evidence="2">
    <location>
        <begin position="17"/>
        <end position="761"/>
    </location>
</feature>
<reference evidence="3 4" key="1">
    <citation type="journal article" date="2018" name="Mol. Biol. Evol.">
        <title>Broad Genomic Sampling Reveals a Smut Pathogenic Ancestry of the Fungal Clade Ustilaginomycotina.</title>
        <authorList>
            <person name="Kijpornyongpan T."/>
            <person name="Mondo S.J."/>
            <person name="Barry K."/>
            <person name="Sandor L."/>
            <person name="Lee J."/>
            <person name="Lipzen A."/>
            <person name="Pangilinan J."/>
            <person name="LaButti K."/>
            <person name="Hainaut M."/>
            <person name="Henrissat B."/>
            <person name="Grigoriev I.V."/>
            <person name="Spatafora J.W."/>
            <person name="Aime M.C."/>
        </authorList>
    </citation>
    <scope>NUCLEOTIDE SEQUENCE [LARGE SCALE GENOMIC DNA]</scope>
    <source>
        <strain evidence="3 4">MCA 4718</strain>
    </source>
</reference>
<evidence type="ECO:0000313" key="4">
    <source>
        <dbReference type="Proteomes" id="UP000245942"/>
    </source>
</evidence>
<feature type="signal peptide" evidence="2">
    <location>
        <begin position="1"/>
        <end position="16"/>
    </location>
</feature>
<name>A0A316UE40_9BASI</name>
<dbReference type="PANTHER" id="PTHR40375:SF2">
    <property type="entry name" value="SPORULATION-SPECIFIC PROTEIN 22"/>
    <property type="match status" value="1"/>
</dbReference>
<organism evidence="3 4">
    <name type="scientific">Pseudomicrostroma glucosiphilum</name>
    <dbReference type="NCBI Taxonomy" id="1684307"/>
    <lineage>
        <taxon>Eukaryota</taxon>
        <taxon>Fungi</taxon>
        <taxon>Dikarya</taxon>
        <taxon>Basidiomycota</taxon>
        <taxon>Ustilaginomycotina</taxon>
        <taxon>Exobasidiomycetes</taxon>
        <taxon>Microstromatales</taxon>
        <taxon>Microstromatales incertae sedis</taxon>
        <taxon>Pseudomicrostroma</taxon>
    </lineage>
</organism>
<dbReference type="OrthoDB" id="3350850at2759"/>
<keyword evidence="1" id="KW-0469">Meiosis</keyword>
<dbReference type="GO" id="GO:0090173">
    <property type="term" value="P:regulation of synaptonemal complex assembly"/>
    <property type="evidence" value="ECO:0007669"/>
    <property type="project" value="InterPro"/>
</dbReference>